<sequence>MKGVKKAASTPANTPALVALSHTSLNYRVHTYENESEHYGQEAAQVMVDRLGIEPEQIYKTLIIELSGTLAPGESPLAVAIVPVTTTLTVKKAATALGAHKAHMAAVALAEKTTGYVAGGISPLGQKRALRTVIDESALLWDTIFVSGGRRGCDLEIAPGDLITLTNAIVADIAAQ</sequence>
<dbReference type="Pfam" id="PF04073">
    <property type="entry name" value="tRNA_edit"/>
    <property type="match status" value="1"/>
</dbReference>
<dbReference type="InterPro" id="IPR036754">
    <property type="entry name" value="YbaK/aa-tRNA-synt-asso_dom_sf"/>
</dbReference>
<dbReference type="PANTHER" id="PTHR30411:SF0">
    <property type="entry name" value="CYS-TRNA(PRO)_CYS-TRNA(CYS) DEACYLASE YBAK"/>
    <property type="match status" value="1"/>
</dbReference>
<dbReference type="EMBL" id="LR584267">
    <property type="protein sequence ID" value="VHO01328.1"/>
    <property type="molecule type" value="Genomic_DNA"/>
</dbReference>
<evidence type="ECO:0000256" key="1">
    <source>
        <dbReference type="ARBA" id="ARBA00009798"/>
    </source>
</evidence>
<evidence type="ECO:0000259" key="5">
    <source>
        <dbReference type="Pfam" id="PF04073"/>
    </source>
</evidence>
<evidence type="ECO:0000256" key="4">
    <source>
        <dbReference type="PIRNR" id="PIRNR006181"/>
    </source>
</evidence>
<dbReference type="Proteomes" id="UP000324288">
    <property type="component" value="Chromosome"/>
</dbReference>
<gene>
    <name evidence="6" type="primary">ybaK</name>
    <name evidence="6" type="ORF">LC603019_01298</name>
</gene>
<dbReference type="PIRSF" id="PIRSF006181">
    <property type="entry name" value="EbsC_YbaK"/>
    <property type="match status" value="1"/>
</dbReference>
<dbReference type="InterPro" id="IPR007214">
    <property type="entry name" value="YbaK/aa-tRNA-synth-assoc-dom"/>
</dbReference>
<dbReference type="InterPro" id="IPR004369">
    <property type="entry name" value="Prolyl-tRNA_editing_YbaK/EbsC"/>
</dbReference>
<dbReference type="Gene3D" id="3.90.960.10">
    <property type="entry name" value="YbaK/aminoacyl-tRNA synthetase-associated domain"/>
    <property type="match status" value="1"/>
</dbReference>
<dbReference type="PANTHER" id="PTHR30411">
    <property type="entry name" value="CYTOPLASMIC PROTEIN"/>
    <property type="match status" value="1"/>
</dbReference>
<reference evidence="6 7" key="1">
    <citation type="submission" date="2019-04" db="EMBL/GenBank/DDBJ databases">
        <authorList>
            <person name="Seth-Smith MB H."/>
            <person name="Seth-Smith H."/>
        </authorList>
    </citation>
    <scope>NUCLEOTIDE SEQUENCE [LARGE SCALE GENOMIC DNA]</scope>
    <source>
        <strain evidence="6">USB-603019</strain>
    </source>
</reference>
<dbReference type="SUPFAM" id="SSF55826">
    <property type="entry name" value="YbaK/ProRS associated domain"/>
    <property type="match status" value="1"/>
</dbReference>
<dbReference type="NCBIfam" id="TIGR00011">
    <property type="entry name" value="YbaK_EbsC"/>
    <property type="match status" value="1"/>
</dbReference>
<keyword evidence="3 4" id="KW-0456">Lyase</keyword>
<evidence type="ECO:0000313" key="7">
    <source>
        <dbReference type="Proteomes" id="UP000324288"/>
    </source>
</evidence>
<dbReference type="CDD" id="cd00002">
    <property type="entry name" value="YbaK_deacylase"/>
    <property type="match status" value="1"/>
</dbReference>
<evidence type="ECO:0000256" key="3">
    <source>
        <dbReference type="ARBA" id="ARBA00023239"/>
    </source>
</evidence>
<feature type="domain" description="YbaK/aminoacyl-tRNA synthetase-associated" evidence="5">
    <location>
        <begin position="43"/>
        <end position="164"/>
    </location>
</feature>
<protein>
    <recommendedName>
        <fullName evidence="4">Cys-tRNA(Pro)/Cys-tRNA(Cys) deacylase</fullName>
        <ecNumber evidence="4">4.2.-.-</ecNumber>
    </recommendedName>
</protein>
<organism evidence="6 7">
    <name type="scientific">Lawsonella clevelandensis</name>
    <dbReference type="NCBI Taxonomy" id="1528099"/>
    <lineage>
        <taxon>Bacteria</taxon>
        <taxon>Bacillati</taxon>
        <taxon>Actinomycetota</taxon>
        <taxon>Actinomycetes</taxon>
        <taxon>Mycobacteriales</taxon>
        <taxon>Lawsonellaceae</taxon>
        <taxon>Lawsonella</taxon>
    </lineage>
</organism>
<keyword evidence="2 4" id="KW-0648">Protein biosynthesis</keyword>
<comment type="similarity">
    <text evidence="1 4">Belongs to the prolyl-tRNA editing family. YbaK/EbsC subfamily.</text>
</comment>
<dbReference type="GO" id="GO:0002161">
    <property type="term" value="F:aminoacyl-tRNA deacylase activity"/>
    <property type="evidence" value="ECO:0007669"/>
    <property type="project" value="InterPro"/>
</dbReference>
<proteinExistence type="inferred from homology"/>
<evidence type="ECO:0000313" key="6">
    <source>
        <dbReference type="EMBL" id="VHO01328.1"/>
    </source>
</evidence>
<dbReference type="GO" id="GO:0016829">
    <property type="term" value="F:lyase activity"/>
    <property type="evidence" value="ECO:0007669"/>
    <property type="project" value="UniProtKB-KW"/>
</dbReference>
<accession>A0A5E3ZY30</accession>
<dbReference type="AlphaFoldDB" id="A0A5E3ZY30"/>
<dbReference type="GO" id="GO:0006412">
    <property type="term" value="P:translation"/>
    <property type="evidence" value="ECO:0007669"/>
    <property type="project" value="UniProtKB-KW"/>
</dbReference>
<name>A0A5E3ZY30_9ACTN</name>
<keyword evidence="7" id="KW-1185">Reference proteome</keyword>
<dbReference type="EC" id="4.2.-.-" evidence="4"/>
<evidence type="ECO:0000256" key="2">
    <source>
        <dbReference type="ARBA" id="ARBA00022917"/>
    </source>
</evidence>